<evidence type="ECO:0000313" key="2">
    <source>
        <dbReference type="EMBL" id="PSH55973.1"/>
    </source>
</evidence>
<keyword evidence="1" id="KW-1133">Transmembrane helix</keyword>
<dbReference type="EMBL" id="PGGN01000004">
    <property type="protein sequence ID" value="PSH55973.1"/>
    <property type="molecule type" value="Genomic_DNA"/>
</dbReference>
<comment type="caution">
    <text evidence="2">The sequence shown here is derived from an EMBL/GenBank/DDBJ whole genome shotgun (WGS) entry which is preliminary data.</text>
</comment>
<accession>A0A2P7AP59</accession>
<sequence length="107" mass="11711">MFFFSIGGVRFSSIRTVEFVLTPSSFLFLVYFLALGLSLDAHPGTCRSVHIWAAQPEFDRKNAYRQNMAGVAALARCGGYGAQTIFWIVADTRGNAGVPFTLNGRAI</sequence>
<evidence type="ECO:0000256" key="1">
    <source>
        <dbReference type="SAM" id="Phobius"/>
    </source>
</evidence>
<proteinExistence type="predicted"/>
<keyword evidence="1" id="KW-0472">Membrane</keyword>
<reference evidence="3" key="1">
    <citation type="submission" date="2017-11" db="EMBL/GenBank/DDBJ databases">
        <authorList>
            <person name="Kuznetsova I."/>
            <person name="Sazanova A."/>
            <person name="Chirak E."/>
            <person name="Safronova V."/>
            <person name="Willems A."/>
        </authorList>
    </citation>
    <scope>NUCLEOTIDE SEQUENCE [LARGE SCALE GENOMIC DNA]</scope>
    <source>
        <strain evidence="3">PEPV15</strain>
    </source>
</reference>
<keyword evidence="1" id="KW-0812">Transmembrane</keyword>
<gene>
    <name evidence="2" type="ORF">CU100_20265</name>
</gene>
<name>A0A2P7AP59_9HYPH</name>
<evidence type="ECO:0000313" key="3">
    <source>
        <dbReference type="Proteomes" id="UP000241158"/>
    </source>
</evidence>
<protein>
    <submittedName>
        <fullName evidence="2">Uncharacterized protein</fullName>
    </submittedName>
</protein>
<organism evidence="2 3">
    <name type="scientific">Phyllobacterium endophyticum</name>
    <dbReference type="NCBI Taxonomy" id="1149773"/>
    <lineage>
        <taxon>Bacteria</taxon>
        <taxon>Pseudomonadati</taxon>
        <taxon>Pseudomonadota</taxon>
        <taxon>Alphaproteobacteria</taxon>
        <taxon>Hyphomicrobiales</taxon>
        <taxon>Phyllobacteriaceae</taxon>
        <taxon>Phyllobacterium</taxon>
    </lineage>
</organism>
<dbReference type="AlphaFoldDB" id="A0A2P7AP59"/>
<feature type="transmembrane region" description="Helical" evidence="1">
    <location>
        <begin position="20"/>
        <end position="39"/>
    </location>
</feature>
<keyword evidence="3" id="KW-1185">Reference proteome</keyword>
<dbReference type="Proteomes" id="UP000241158">
    <property type="component" value="Unassembled WGS sequence"/>
</dbReference>